<evidence type="ECO:0000313" key="2">
    <source>
        <dbReference type="EMBL" id="NMW65992.1"/>
    </source>
</evidence>
<organism evidence="2 3">
    <name type="scientific">Mobiluncus mulieris</name>
    <dbReference type="NCBI Taxonomy" id="2052"/>
    <lineage>
        <taxon>Bacteria</taxon>
        <taxon>Bacillati</taxon>
        <taxon>Actinomycetota</taxon>
        <taxon>Actinomycetes</taxon>
        <taxon>Actinomycetales</taxon>
        <taxon>Actinomycetaceae</taxon>
        <taxon>Mobiluncus</taxon>
    </lineage>
</organism>
<dbReference type="EMBL" id="JABCUR010000014">
    <property type="protein sequence ID" value="NMW65992.1"/>
    <property type="molecule type" value="Genomic_DNA"/>
</dbReference>
<proteinExistence type="predicted"/>
<gene>
    <name evidence="2" type="ORF">HHJ78_10900</name>
</gene>
<evidence type="ECO:0000259" key="1">
    <source>
        <dbReference type="Pfam" id="PF23931"/>
    </source>
</evidence>
<dbReference type="AlphaFoldDB" id="A0A7Y0U392"/>
<reference evidence="2 3" key="1">
    <citation type="submission" date="2020-04" db="EMBL/GenBank/DDBJ databases">
        <title>Antimicrobial susceptibility and clonality of vaginal-derived multi-drug resistant Mobiluncus isolates in China.</title>
        <authorList>
            <person name="Zhang X."/>
        </authorList>
    </citation>
    <scope>NUCLEOTIDE SEQUENCE [LARGE SCALE GENOMIC DNA]</scope>
    <source>
        <strain evidence="2 3">13</strain>
    </source>
</reference>
<dbReference type="Pfam" id="PF23931">
    <property type="entry name" value="Terminase_6"/>
    <property type="match status" value="1"/>
</dbReference>
<dbReference type="InterPro" id="IPR057630">
    <property type="entry name" value="Terminase_6"/>
</dbReference>
<sequence length="207" mass="22196">MSQPEPNPVALFLAAVPLDVIAEKCGFKNGEEAQSYIALALGETIGRRDPQLYRDADLQRLDRLFQVAYAKAMKDHDLGAIDKCLNIMRIRAGMCGDAETGSQLCEQLETTIAGLECGDPTGVDAALVEMARALARNIDYQVNYGSGLEATKALYLGPHLVNVLRELGATPAARDEIKKAINDGGNAGRGGQVSQLEAFREAVYKGA</sequence>
<comment type="caution">
    <text evidence="2">The sequence shown here is derived from an EMBL/GenBank/DDBJ whole genome shotgun (WGS) entry which is preliminary data.</text>
</comment>
<protein>
    <recommendedName>
        <fullName evidence="1">Terminase small subunit actinomycetes phage-type domain-containing protein</fullName>
    </recommendedName>
</protein>
<dbReference type="RefSeq" id="WP_169772490.1">
    <property type="nucleotide sequence ID" value="NZ_JABCUR010000014.1"/>
</dbReference>
<feature type="domain" description="Terminase small subunit actinomycetes phage-type" evidence="1">
    <location>
        <begin position="121"/>
        <end position="200"/>
    </location>
</feature>
<name>A0A7Y0U392_9ACTO</name>
<evidence type="ECO:0000313" key="3">
    <source>
        <dbReference type="Proteomes" id="UP000578252"/>
    </source>
</evidence>
<accession>A0A7Y0U392</accession>
<dbReference type="Proteomes" id="UP000578252">
    <property type="component" value="Unassembled WGS sequence"/>
</dbReference>